<dbReference type="EMBL" id="CAJVQA010039756">
    <property type="protein sequence ID" value="CAG8812333.1"/>
    <property type="molecule type" value="Genomic_DNA"/>
</dbReference>
<proteinExistence type="predicted"/>
<keyword evidence="2" id="KW-1185">Reference proteome</keyword>
<accession>A0A9N9PFT7</accession>
<evidence type="ECO:0000313" key="2">
    <source>
        <dbReference type="Proteomes" id="UP000789759"/>
    </source>
</evidence>
<feature type="non-terminal residue" evidence="1">
    <location>
        <position position="57"/>
    </location>
</feature>
<name>A0A9N9PFT7_9GLOM</name>
<sequence>CSYKSFLKNKQIAESSTSKQKTALVKAKQNENKLTSQEDILKILEDIQNDNKESLIC</sequence>
<evidence type="ECO:0000313" key="1">
    <source>
        <dbReference type="EMBL" id="CAG8812333.1"/>
    </source>
</evidence>
<protein>
    <submittedName>
        <fullName evidence="1">19651_t:CDS:1</fullName>
    </submittedName>
</protein>
<reference evidence="1" key="1">
    <citation type="submission" date="2021-06" db="EMBL/GenBank/DDBJ databases">
        <authorList>
            <person name="Kallberg Y."/>
            <person name="Tangrot J."/>
            <person name="Rosling A."/>
        </authorList>
    </citation>
    <scope>NUCLEOTIDE SEQUENCE</scope>
    <source>
        <strain evidence="1">FL966</strain>
    </source>
</reference>
<dbReference type="AlphaFoldDB" id="A0A9N9PFT7"/>
<comment type="caution">
    <text evidence="1">The sequence shown here is derived from an EMBL/GenBank/DDBJ whole genome shotgun (WGS) entry which is preliminary data.</text>
</comment>
<dbReference type="Proteomes" id="UP000789759">
    <property type="component" value="Unassembled WGS sequence"/>
</dbReference>
<organism evidence="1 2">
    <name type="scientific">Cetraspora pellucida</name>
    <dbReference type="NCBI Taxonomy" id="1433469"/>
    <lineage>
        <taxon>Eukaryota</taxon>
        <taxon>Fungi</taxon>
        <taxon>Fungi incertae sedis</taxon>
        <taxon>Mucoromycota</taxon>
        <taxon>Glomeromycotina</taxon>
        <taxon>Glomeromycetes</taxon>
        <taxon>Diversisporales</taxon>
        <taxon>Gigasporaceae</taxon>
        <taxon>Cetraspora</taxon>
    </lineage>
</organism>
<gene>
    <name evidence="1" type="ORF">CPELLU_LOCUS18782</name>
</gene>